<keyword evidence="2 4" id="KW-0479">Metal-binding</keyword>
<evidence type="ECO:0000256" key="3">
    <source>
        <dbReference type="ARBA" id="ARBA00023004"/>
    </source>
</evidence>
<evidence type="ECO:0000313" key="7">
    <source>
        <dbReference type="Proteomes" id="UP000198788"/>
    </source>
</evidence>
<evidence type="ECO:0000256" key="2">
    <source>
        <dbReference type="ARBA" id="ARBA00022723"/>
    </source>
</evidence>
<gene>
    <name evidence="6" type="ORF">SAMN05192570_1583</name>
</gene>
<dbReference type="PROSITE" id="PS51007">
    <property type="entry name" value="CYTC"/>
    <property type="match status" value="1"/>
</dbReference>
<dbReference type="STRING" id="871741.SAMN05192570_1583"/>
<reference evidence="7" key="1">
    <citation type="submission" date="2016-10" db="EMBL/GenBank/DDBJ databases">
        <authorList>
            <person name="Varghese N."/>
            <person name="Submissions S."/>
        </authorList>
    </citation>
    <scope>NUCLEOTIDE SEQUENCE [LARGE SCALE GENOMIC DNA]</scope>
    <source>
        <strain evidence="7">CGMCC 1.10683</strain>
    </source>
</reference>
<evidence type="ECO:0000313" key="6">
    <source>
        <dbReference type="EMBL" id="SFS49237.1"/>
    </source>
</evidence>
<dbReference type="InterPro" id="IPR009056">
    <property type="entry name" value="Cyt_c-like_dom"/>
</dbReference>
<dbReference type="AlphaFoldDB" id="A0A1I6Q9U8"/>
<dbReference type="RefSeq" id="WP_218151429.1">
    <property type="nucleotide sequence ID" value="NZ_FOZV01000003.1"/>
</dbReference>
<evidence type="ECO:0000256" key="1">
    <source>
        <dbReference type="ARBA" id="ARBA00022617"/>
    </source>
</evidence>
<dbReference type="InterPro" id="IPR036909">
    <property type="entry name" value="Cyt_c-like_dom_sf"/>
</dbReference>
<protein>
    <submittedName>
        <fullName evidence="6">Cytochrome c</fullName>
    </submittedName>
</protein>
<dbReference type="EMBL" id="FOZV01000003">
    <property type="protein sequence ID" value="SFS49237.1"/>
    <property type="molecule type" value="Genomic_DNA"/>
</dbReference>
<feature type="domain" description="Cytochrome c" evidence="5">
    <location>
        <begin position="28"/>
        <end position="119"/>
    </location>
</feature>
<evidence type="ECO:0000256" key="4">
    <source>
        <dbReference type="PROSITE-ProRule" id="PRU00433"/>
    </source>
</evidence>
<dbReference type="SUPFAM" id="SSF46626">
    <property type="entry name" value="Cytochrome c"/>
    <property type="match status" value="1"/>
</dbReference>
<organism evidence="6 7">
    <name type="scientific">Brevundimonas viscosa</name>
    <dbReference type="NCBI Taxonomy" id="871741"/>
    <lineage>
        <taxon>Bacteria</taxon>
        <taxon>Pseudomonadati</taxon>
        <taxon>Pseudomonadota</taxon>
        <taxon>Alphaproteobacteria</taxon>
        <taxon>Caulobacterales</taxon>
        <taxon>Caulobacteraceae</taxon>
        <taxon>Brevundimonas</taxon>
    </lineage>
</organism>
<dbReference type="Gene3D" id="1.10.760.10">
    <property type="entry name" value="Cytochrome c-like domain"/>
    <property type="match status" value="1"/>
</dbReference>
<keyword evidence="3 4" id="KW-0408">Iron</keyword>
<dbReference type="GO" id="GO:0009055">
    <property type="term" value="F:electron transfer activity"/>
    <property type="evidence" value="ECO:0007669"/>
    <property type="project" value="InterPro"/>
</dbReference>
<proteinExistence type="predicted"/>
<keyword evidence="1 4" id="KW-0349">Heme</keyword>
<accession>A0A1I6Q9U8</accession>
<keyword evidence="7" id="KW-1185">Reference proteome</keyword>
<dbReference type="GO" id="GO:0046872">
    <property type="term" value="F:metal ion binding"/>
    <property type="evidence" value="ECO:0007669"/>
    <property type="project" value="UniProtKB-KW"/>
</dbReference>
<dbReference type="Proteomes" id="UP000198788">
    <property type="component" value="Unassembled WGS sequence"/>
</dbReference>
<dbReference type="Pfam" id="PF13442">
    <property type="entry name" value="Cytochrome_CBB3"/>
    <property type="match status" value="1"/>
</dbReference>
<name>A0A1I6Q9U8_9CAUL</name>
<dbReference type="PROSITE" id="PS51257">
    <property type="entry name" value="PROKAR_LIPOPROTEIN"/>
    <property type="match status" value="1"/>
</dbReference>
<dbReference type="GO" id="GO:0020037">
    <property type="term" value="F:heme binding"/>
    <property type="evidence" value="ECO:0007669"/>
    <property type="project" value="InterPro"/>
</dbReference>
<sequence length="119" mass="12424">MKGRAVLLALLTAACSDKSGGPREIAGADPARGLEVARKVGCAACHETPGIAWPRGAAGPSLEGFGGRSLIAGRFPNQPDNLVRWVRDAPSMAPETGMPATRITEAEARDVAAWLYTLQ</sequence>
<evidence type="ECO:0000259" key="5">
    <source>
        <dbReference type="PROSITE" id="PS51007"/>
    </source>
</evidence>